<dbReference type="GO" id="GO:0005737">
    <property type="term" value="C:cytoplasm"/>
    <property type="evidence" value="ECO:0007669"/>
    <property type="project" value="TreeGrafter"/>
</dbReference>
<organism evidence="3 4">
    <name type="scientific">Camellia sinensis var. sinensis</name>
    <name type="common">China tea</name>
    <dbReference type="NCBI Taxonomy" id="542762"/>
    <lineage>
        <taxon>Eukaryota</taxon>
        <taxon>Viridiplantae</taxon>
        <taxon>Streptophyta</taxon>
        <taxon>Embryophyta</taxon>
        <taxon>Tracheophyta</taxon>
        <taxon>Spermatophyta</taxon>
        <taxon>Magnoliopsida</taxon>
        <taxon>eudicotyledons</taxon>
        <taxon>Gunneridae</taxon>
        <taxon>Pentapetalae</taxon>
        <taxon>asterids</taxon>
        <taxon>Ericales</taxon>
        <taxon>Theaceae</taxon>
        <taxon>Camellia</taxon>
    </lineage>
</organism>
<dbReference type="PANTHER" id="PTHR13140:SF772">
    <property type="entry name" value="MYOSIN-17"/>
    <property type="match status" value="1"/>
</dbReference>
<reference evidence="3 4" key="1">
    <citation type="journal article" date="2018" name="Proc. Natl. Acad. Sci. U.S.A.">
        <title>Draft genome sequence of Camellia sinensis var. sinensis provides insights into the evolution of the tea genome and tea quality.</title>
        <authorList>
            <person name="Wei C."/>
            <person name="Yang H."/>
            <person name="Wang S."/>
            <person name="Zhao J."/>
            <person name="Liu C."/>
            <person name="Gao L."/>
            <person name="Xia E."/>
            <person name="Lu Y."/>
            <person name="Tai Y."/>
            <person name="She G."/>
            <person name="Sun J."/>
            <person name="Cao H."/>
            <person name="Tong W."/>
            <person name="Gao Q."/>
            <person name="Li Y."/>
            <person name="Deng W."/>
            <person name="Jiang X."/>
            <person name="Wang W."/>
            <person name="Chen Q."/>
            <person name="Zhang S."/>
            <person name="Li H."/>
            <person name="Wu J."/>
            <person name="Wang P."/>
            <person name="Li P."/>
            <person name="Shi C."/>
            <person name="Zheng F."/>
            <person name="Jian J."/>
            <person name="Huang B."/>
            <person name="Shan D."/>
            <person name="Shi M."/>
            <person name="Fang C."/>
            <person name="Yue Y."/>
            <person name="Li F."/>
            <person name="Li D."/>
            <person name="Wei S."/>
            <person name="Han B."/>
            <person name="Jiang C."/>
            <person name="Yin Y."/>
            <person name="Xia T."/>
            <person name="Zhang Z."/>
            <person name="Bennetzen J.L."/>
            <person name="Zhao S."/>
            <person name="Wan X."/>
        </authorList>
    </citation>
    <scope>NUCLEOTIDE SEQUENCE [LARGE SCALE GENOMIC DNA]</scope>
    <source>
        <strain evidence="4">cv. Shuchazao</strain>
        <tissue evidence="3">Leaf</tissue>
    </source>
</reference>
<dbReference type="SUPFAM" id="SSF52540">
    <property type="entry name" value="P-loop containing nucleoside triphosphate hydrolases"/>
    <property type="match status" value="1"/>
</dbReference>
<dbReference type="GO" id="GO:0051015">
    <property type="term" value="F:actin filament binding"/>
    <property type="evidence" value="ECO:0007669"/>
    <property type="project" value="TreeGrafter"/>
</dbReference>
<proteinExistence type="predicted"/>
<dbReference type="GO" id="GO:0016020">
    <property type="term" value="C:membrane"/>
    <property type="evidence" value="ECO:0007669"/>
    <property type="project" value="TreeGrafter"/>
</dbReference>
<evidence type="ECO:0000313" key="4">
    <source>
        <dbReference type="Proteomes" id="UP000306102"/>
    </source>
</evidence>
<dbReference type="Gene3D" id="1.20.5.190">
    <property type="match status" value="1"/>
</dbReference>
<keyword evidence="2" id="KW-0472">Membrane</keyword>
<dbReference type="Proteomes" id="UP000306102">
    <property type="component" value="Unassembled WGS sequence"/>
</dbReference>
<feature type="compositionally biased region" description="Low complexity" evidence="1">
    <location>
        <begin position="80"/>
        <end position="90"/>
    </location>
</feature>
<evidence type="ECO:0000256" key="1">
    <source>
        <dbReference type="SAM" id="MobiDB-lite"/>
    </source>
</evidence>
<evidence type="ECO:0000313" key="3">
    <source>
        <dbReference type="EMBL" id="THF96285.1"/>
    </source>
</evidence>
<keyword evidence="4" id="KW-1185">Reference proteome</keyword>
<gene>
    <name evidence="3" type="ORF">TEA_018183</name>
</gene>
<dbReference type="GO" id="GO:0000146">
    <property type="term" value="F:microfilament motor activity"/>
    <property type="evidence" value="ECO:0007669"/>
    <property type="project" value="TreeGrafter"/>
</dbReference>
<keyword evidence="2" id="KW-0812">Transmembrane</keyword>
<feature type="region of interest" description="Disordered" evidence="1">
    <location>
        <begin position="63"/>
        <end position="90"/>
    </location>
</feature>
<dbReference type="STRING" id="542762.A0A4S4D4X0"/>
<dbReference type="PANTHER" id="PTHR13140">
    <property type="entry name" value="MYOSIN"/>
    <property type="match status" value="1"/>
</dbReference>
<sequence length="356" mass="39598">MEDEGSKLNLSDQRWSSGEISASSPPLFLLLFLLLSSTFFSFFLVKSDSFLVLYHWFSARPPPPPPPPHESRLDNDDTKSTSTATATATADSSSLSKSAASSAAVESLVQTLRLIHAGNTLWCKYILANHIPHIGALEAIRISCAGFPTRRMFYEFLLHFGVLSPEVLHGNYDDKVACQMILDKVGLKGHQARQRSSCELGRWLRWMRLAEVLGNAANKIQRQIHTYIARKEFISIRKAAIQLHSCWRESSLGGKAYEEEGRYEKAMEEFNSKLNGNGELKAAESGKSHFEVHDEAEQEAFLENKMLRLAGSYVGESISAFVGFSWDVRNSAFASSQEEVGILNQGSVRTRTGSTI</sequence>
<dbReference type="InterPro" id="IPR027417">
    <property type="entry name" value="P-loop_NTPase"/>
</dbReference>
<accession>A0A4S4D4X0</accession>
<comment type="caution">
    <text evidence="3">The sequence shown here is derived from an EMBL/GenBank/DDBJ whole genome shotgun (WGS) entry which is preliminary data.</text>
</comment>
<evidence type="ECO:0000256" key="2">
    <source>
        <dbReference type="SAM" id="Phobius"/>
    </source>
</evidence>
<dbReference type="GO" id="GO:0015629">
    <property type="term" value="C:actin cytoskeleton"/>
    <property type="evidence" value="ECO:0007669"/>
    <property type="project" value="TreeGrafter"/>
</dbReference>
<dbReference type="EMBL" id="SDRB02012971">
    <property type="protein sequence ID" value="THF96285.1"/>
    <property type="molecule type" value="Genomic_DNA"/>
</dbReference>
<feature type="transmembrane region" description="Helical" evidence="2">
    <location>
        <begin position="27"/>
        <end position="45"/>
    </location>
</feature>
<dbReference type="AlphaFoldDB" id="A0A4S4D4X0"/>
<dbReference type="GO" id="GO:0007015">
    <property type="term" value="P:actin filament organization"/>
    <property type="evidence" value="ECO:0007669"/>
    <property type="project" value="TreeGrafter"/>
</dbReference>
<protein>
    <submittedName>
        <fullName evidence="3">Uncharacterized protein</fullName>
    </submittedName>
</protein>
<name>A0A4S4D4X0_CAMSN</name>
<keyword evidence="2" id="KW-1133">Transmembrane helix</keyword>
<feature type="compositionally biased region" description="Basic and acidic residues" evidence="1">
    <location>
        <begin position="69"/>
        <end position="79"/>
    </location>
</feature>